<protein>
    <submittedName>
        <fullName evidence="3">Methionyl-tRNA formyltransferase</fullName>
    </submittedName>
</protein>
<dbReference type="PANTHER" id="PTHR11138:SF5">
    <property type="entry name" value="METHIONYL-TRNA FORMYLTRANSFERASE, MITOCHONDRIAL"/>
    <property type="match status" value="1"/>
</dbReference>
<evidence type="ECO:0000313" key="3">
    <source>
        <dbReference type="EMBL" id="QKI89570.1"/>
    </source>
</evidence>
<dbReference type="AlphaFoldDB" id="A0A7D4NRI4"/>
<dbReference type="InterPro" id="IPR005793">
    <property type="entry name" value="Formyl_trans_C"/>
</dbReference>
<dbReference type="InterPro" id="IPR002376">
    <property type="entry name" value="Formyl_transf_N"/>
</dbReference>
<evidence type="ECO:0000259" key="2">
    <source>
        <dbReference type="Pfam" id="PF02911"/>
    </source>
</evidence>
<dbReference type="InterPro" id="IPR036477">
    <property type="entry name" value="Formyl_transf_N_sf"/>
</dbReference>
<feature type="domain" description="Formyl transferase N-terminal" evidence="1">
    <location>
        <begin position="52"/>
        <end position="176"/>
    </location>
</feature>
<dbReference type="Pfam" id="PF02911">
    <property type="entry name" value="Formyl_trans_C"/>
    <property type="match status" value="1"/>
</dbReference>
<dbReference type="EMBL" id="CP054020">
    <property type="protein sequence ID" value="QKI89570.1"/>
    <property type="molecule type" value="Genomic_DNA"/>
</dbReference>
<dbReference type="PANTHER" id="PTHR11138">
    <property type="entry name" value="METHIONYL-TRNA FORMYLTRANSFERASE"/>
    <property type="match status" value="1"/>
</dbReference>
<dbReference type="GO" id="GO:0005829">
    <property type="term" value="C:cytosol"/>
    <property type="evidence" value="ECO:0007669"/>
    <property type="project" value="TreeGrafter"/>
</dbReference>
<proteinExistence type="predicted"/>
<keyword evidence="3" id="KW-0808">Transferase</keyword>
<feature type="domain" description="Formyl transferase C-terminal" evidence="2">
    <location>
        <begin position="204"/>
        <end position="292"/>
    </location>
</feature>
<dbReference type="InterPro" id="IPR011034">
    <property type="entry name" value="Formyl_transferase-like_C_sf"/>
</dbReference>
<dbReference type="KEGG" id="txa:HQN79_08320"/>
<dbReference type="CDD" id="cd08651">
    <property type="entry name" value="FMT_core_like_4"/>
    <property type="match status" value="1"/>
</dbReference>
<evidence type="ECO:0000259" key="1">
    <source>
        <dbReference type="Pfam" id="PF00551"/>
    </source>
</evidence>
<gene>
    <name evidence="3" type="ORF">HQN79_08320</name>
</gene>
<accession>A0A7D4NRI4</accession>
<dbReference type="SUPFAM" id="SSF53328">
    <property type="entry name" value="Formyltransferase"/>
    <property type="match status" value="1"/>
</dbReference>
<name>A0A7D4NRI4_9GAMM</name>
<dbReference type="Proteomes" id="UP000504724">
    <property type="component" value="Chromosome"/>
</dbReference>
<dbReference type="Pfam" id="PF00551">
    <property type="entry name" value="Formyl_trans_N"/>
    <property type="match status" value="1"/>
</dbReference>
<reference evidence="3 4" key="1">
    <citation type="submission" date="2020-05" db="EMBL/GenBank/DDBJ databases">
        <title>Thiomicrorhabdus sediminis sp.nov. and Thiomicrorhabdus xiamenensis sp.nov., novel sulfur-oxidizing bacteria isolated from coastal sediment.</title>
        <authorList>
            <person name="Liu X."/>
        </authorList>
    </citation>
    <scope>NUCLEOTIDE SEQUENCE [LARGE SCALE GENOMIC DNA]</scope>
    <source>
        <strain evidence="3 4">G2</strain>
    </source>
</reference>
<keyword evidence="4" id="KW-1185">Reference proteome</keyword>
<dbReference type="GO" id="GO:0004479">
    <property type="term" value="F:methionyl-tRNA formyltransferase activity"/>
    <property type="evidence" value="ECO:0007669"/>
    <property type="project" value="TreeGrafter"/>
</dbReference>
<dbReference type="RefSeq" id="WP_173285514.1">
    <property type="nucleotide sequence ID" value="NZ_CP054020.1"/>
</dbReference>
<dbReference type="Gene3D" id="3.40.50.12230">
    <property type="match status" value="1"/>
</dbReference>
<dbReference type="SUPFAM" id="SSF50486">
    <property type="entry name" value="FMT C-terminal domain-like"/>
    <property type="match status" value="1"/>
</dbReference>
<evidence type="ECO:0000313" key="4">
    <source>
        <dbReference type="Proteomes" id="UP000504724"/>
    </source>
</evidence>
<organism evidence="3 4">
    <name type="scientific">Thiomicrorhabdus xiamenensis</name>
    <dbReference type="NCBI Taxonomy" id="2739063"/>
    <lineage>
        <taxon>Bacteria</taxon>
        <taxon>Pseudomonadati</taxon>
        <taxon>Pseudomonadota</taxon>
        <taxon>Gammaproteobacteria</taxon>
        <taxon>Thiotrichales</taxon>
        <taxon>Piscirickettsiaceae</taxon>
        <taxon>Thiomicrorhabdus</taxon>
    </lineage>
</organism>
<sequence>MRIVLIGAVDFSRHCLELLLTMQAEVAGVVTTSRPEAYSDFADLLPLTDANAIPAITTDNINSDDILQWISERKPEVIFCFGWSQLIREPLLELAPKGVIGAHPALIPRNRGRHPLIWAKALGLKTSGLTFFQMDQGADSGPIVSQKNFEILFTDTAFDLYQKIKKMAERQLPEVVQSLQDPDFRAQRQDLTQSNLWRKRSRLDGIIDWRMSSEAIINLIRALTRPYPGATFSHSGEEFILWAAEPYPVSGRESWAALDHEPGKCVWLQETNGKVRPIIRTYDGYILLTEWQGNLRIQPEQYLD</sequence>